<sequence length="190" mass="19991">MGWWQDVVGRFTGQVPPAPVPERPAPPTGAEIVAAVAQVRARVAHDAPASVIARVDGIASTVDEMVPRLERLGVGSARAHTVVSTATSYLPESVGAYLRLPRDFADTRPIDRGRTALMVLCDQLDLLGYTLDQISDAVSRQDAGALVAHGRFLEEKFGHAPDPAPLPPTPLPPGPDDSTGRLAPPGGGTR</sequence>
<name>A0ABN6X7J4_9CELL</name>
<evidence type="ECO:0000313" key="3">
    <source>
        <dbReference type="Proteomes" id="UP001321475"/>
    </source>
</evidence>
<dbReference type="RefSeq" id="WP_286218096.1">
    <property type="nucleotide sequence ID" value="NZ_AP027729.1"/>
</dbReference>
<feature type="region of interest" description="Disordered" evidence="1">
    <location>
        <begin position="157"/>
        <end position="190"/>
    </location>
</feature>
<dbReference type="EMBL" id="AP027729">
    <property type="protein sequence ID" value="BDZ40760.1"/>
    <property type="molecule type" value="Genomic_DNA"/>
</dbReference>
<evidence type="ECO:0000313" key="2">
    <source>
        <dbReference type="EMBL" id="BDZ40760.1"/>
    </source>
</evidence>
<feature type="compositionally biased region" description="Pro residues" evidence="1">
    <location>
        <begin position="162"/>
        <end position="175"/>
    </location>
</feature>
<protein>
    <submittedName>
        <fullName evidence="2">Uncharacterized protein</fullName>
    </submittedName>
</protein>
<keyword evidence="3" id="KW-1185">Reference proteome</keyword>
<gene>
    <name evidence="2" type="ORF">GCM10025865_00590</name>
</gene>
<reference evidence="3" key="1">
    <citation type="journal article" date="2019" name="Int. J. Syst. Evol. Microbiol.">
        <title>The Global Catalogue of Microorganisms (GCM) 10K type strain sequencing project: providing services to taxonomists for standard genome sequencing and annotation.</title>
        <authorList>
            <consortium name="The Broad Institute Genomics Platform"/>
            <consortium name="The Broad Institute Genome Sequencing Center for Infectious Disease"/>
            <person name="Wu L."/>
            <person name="Ma J."/>
        </authorList>
    </citation>
    <scope>NUCLEOTIDE SEQUENCE [LARGE SCALE GENOMIC DNA]</scope>
    <source>
        <strain evidence="3">NBRC 108565</strain>
    </source>
</reference>
<dbReference type="Proteomes" id="UP001321475">
    <property type="component" value="Chromosome"/>
</dbReference>
<evidence type="ECO:0000256" key="1">
    <source>
        <dbReference type="SAM" id="MobiDB-lite"/>
    </source>
</evidence>
<accession>A0ABN6X7J4</accession>
<organism evidence="2 3">
    <name type="scientific">Paraoerskovia sediminicola</name>
    <dbReference type="NCBI Taxonomy" id="1138587"/>
    <lineage>
        <taxon>Bacteria</taxon>
        <taxon>Bacillati</taxon>
        <taxon>Actinomycetota</taxon>
        <taxon>Actinomycetes</taxon>
        <taxon>Micrococcales</taxon>
        <taxon>Cellulomonadaceae</taxon>
        <taxon>Paraoerskovia</taxon>
    </lineage>
</organism>
<proteinExistence type="predicted"/>